<evidence type="ECO:0000256" key="2">
    <source>
        <dbReference type="PROSITE-ProRule" id="PRU00035"/>
    </source>
</evidence>
<dbReference type="CDD" id="cd04369">
    <property type="entry name" value="Bromodomain"/>
    <property type="match status" value="1"/>
</dbReference>
<proteinExistence type="predicted"/>
<dbReference type="PANTHER" id="PTHR22880">
    <property type="entry name" value="FALZ-RELATED BROMODOMAIN-CONTAINING PROTEINS"/>
    <property type="match status" value="1"/>
</dbReference>
<organism evidence="5">
    <name type="scientific">Albugo laibachii Nc14</name>
    <dbReference type="NCBI Taxonomy" id="890382"/>
    <lineage>
        <taxon>Eukaryota</taxon>
        <taxon>Sar</taxon>
        <taxon>Stramenopiles</taxon>
        <taxon>Oomycota</taxon>
        <taxon>Peronosporomycetes</taxon>
        <taxon>Albuginales</taxon>
        <taxon>Albuginaceae</taxon>
        <taxon>Albugo</taxon>
    </lineage>
</organism>
<evidence type="ECO:0000313" key="5">
    <source>
        <dbReference type="EMBL" id="CCA14645.1"/>
    </source>
</evidence>
<dbReference type="Gene3D" id="1.20.920.10">
    <property type="entry name" value="Bromodomain-like"/>
    <property type="match status" value="1"/>
</dbReference>
<dbReference type="Pfam" id="PF00439">
    <property type="entry name" value="Bromodomain"/>
    <property type="match status" value="1"/>
</dbReference>
<reference evidence="5" key="2">
    <citation type="submission" date="2011-02" db="EMBL/GenBank/DDBJ databases">
        <authorList>
            <person name="MacLean D."/>
        </authorList>
    </citation>
    <scope>NUCLEOTIDE SEQUENCE</scope>
</reference>
<protein>
    <submittedName>
        <fullName evidence="5">Uncharacterized protein AlNc14C5G706</fullName>
    </submittedName>
</protein>
<dbReference type="PANTHER" id="PTHR22880:SF225">
    <property type="entry name" value="BROMODOMAIN-CONTAINING PROTEIN BET-1-RELATED"/>
    <property type="match status" value="1"/>
</dbReference>
<name>F0W0S1_9STRA</name>
<dbReference type="Pfam" id="PF17035">
    <property type="entry name" value="BET"/>
    <property type="match status" value="1"/>
</dbReference>
<evidence type="ECO:0000259" key="4">
    <source>
        <dbReference type="PROSITE" id="PS51525"/>
    </source>
</evidence>
<dbReference type="GO" id="GO:0000785">
    <property type="term" value="C:chromatin"/>
    <property type="evidence" value="ECO:0007669"/>
    <property type="project" value="TreeGrafter"/>
</dbReference>
<sequence length="215" mass="24969">MEPEAKKKCSDILDYFINLETTGPFRERVNWEEWGLYDYLQVVKVPMDLGTIRMKLSKGEYTKTADFLKDMRLVWDNCKLYNQDGSDLYILAEELGRKFEDRAKMMRLAGGQSRLDKTYAPPTVEERIVLSQNIYKVANKDLETIVNMLEEQCPRALDRSSPDEVDIIIDSIEPKIFRTIEKLISETVSQESQQTVANLLSRNAKKTKDTTNNQR</sequence>
<dbReference type="PRINTS" id="PR00503">
    <property type="entry name" value="BROMODOMAIN"/>
</dbReference>
<feature type="domain" description="NET" evidence="4">
    <location>
        <begin position="112"/>
        <end position="195"/>
    </location>
</feature>
<dbReference type="InterPro" id="IPR027353">
    <property type="entry name" value="NET_dom"/>
</dbReference>
<dbReference type="SUPFAM" id="SSF47370">
    <property type="entry name" value="Bromodomain"/>
    <property type="match status" value="1"/>
</dbReference>
<keyword evidence="1 2" id="KW-0103">Bromodomain</keyword>
<dbReference type="GO" id="GO:0006338">
    <property type="term" value="P:chromatin remodeling"/>
    <property type="evidence" value="ECO:0007669"/>
    <property type="project" value="TreeGrafter"/>
</dbReference>
<dbReference type="PROSITE" id="PS00633">
    <property type="entry name" value="BROMODOMAIN_1"/>
    <property type="match status" value="1"/>
</dbReference>
<reference evidence="5" key="1">
    <citation type="journal article" date="2011" name="PLoS Biol.">
        <title>Gene gain and loss during evolution of obligate parasitism in the white rust pathogen of Arabidopsis thaliana.</title>
        <authorList>
            <person name="Kemen E."/>
            <person name="Gardiner A."/>
            <person name="Schultz-Larsen T."/>
            <person name="Kemen A.C."/>
            <person name="Balmuth A.L."/>
            <person name="Robert-Seilaniantz A."/>
            <person name="Bailey K."/>
            <person name="Holub E."/>
            <person name="Studholme D.J."/>
            <person name="Maclean D."/>
            <person name="Jones J.D."/>
        </authorList>
    </citation>
    <scope>NUCLEOTIDE SEQUENCE</scope>
</reference>
<dbReference type="PROSITE" id="PS50014">
    <property type="entry name" value="BROMODOMAIN_2"/>
    <property type="match status" value="1"/>
</dbReference>
<evidence type="ECO:0000259" key="3">
    <source>
        <dbReference type="PROSITE" id="PS50014"/>
    </source>
</evidence>
<dbReference type="GO" id="GO:0005634">
    <property type="term" value="C:nucleus"/>
    <property type="evidence" value="ECO:0007669"/>
    <property type="project" value="TreeGrafter"/>
</dbReference>
<evidence type="ECO:0000256" key="1">
    <source>
        <dbReference type="ARBA" id="ARBA00023117"/>
    </source>
</evidence>
<dbReference type="EMBL" id="FR824050">
    <property type="protein sequence ID" value="CCA14645.1"/>
    <property type="molecule type" value="Genomic_DNA"/>
</dbReference>
<dbReference type="SMART" id="SM00297">
    <property type="entry name" value="BROMO"/>
    <property type="match status" value="1"/>
</dbReference>
<dbReference type="GO" id="GO:0006355">
    <property type="term" value="P:regulation of DNA-templated transcription"/>
    <property type="evidence" value="ECO:0007669"/>
    <property type="project" value="TreeGrafter"/>
</dbReference>
<dbReference type="InterPro" id="IPR001487">
    <property type="entry name" value="Bromodomain"/>
</dbReference>
<dbReference type="InterPro" id="IPR038336">
    <property type="entry name" value="NET_sf"/>
</dbReference>
<gene>
    <name evidence="5" type="primary">AlNc14C5G706</name>
    <name evidence="5" type="ORF">ALNC14_007880</name>
</gene>
<feature type="domain" description="Bromo" evidence="3">
    <location>
        <begin position="17"/>
        <end position="89"/>
    </location>
</feature>
<dbReference type="PROSITE" id="PS51525">
    <property type="entry name" value="NET"/>
    <property type="match status" value="1"/>
</dbReference>
<accession>F0W0S1</accession>
<dbReference type="InterPro" id="IPR018359">
    <property type="entry name" value="Bromodomain_CS"/>
</dbReference>
<dbReference type="InterPro" id="IPR050935">
    <property type="entry name" value="Bromo_chromatin_reader"/>
</dbReference>
<dbReference type="AlphaFoldDB" id="F0W0S1"/>
<dbReference type="InterPro" id="IPR036427">
    <property type="entry name" value="Bromodomain-like_sf"/>
</dbReference>
<dbReference type="HOGENOM" id="CLU_072710_0_0_1"/>
<dbReference type="Gene3D" id="1.20.1270.220">
    <property type="match status" value="1"/>
</dbReference>